<evidence type="ECO:0000313" key="1">
    <source>
        <dbReference type="EMBL" id="KKQ35871.1"/>
    </source>
</evidence>
<sequence>MRLFNKLRYNPSIFNKMNKHIIPGIILSTVLLTSCGSSGEKKEPFLNCTGPESDRACDVFANNLPIEVSGYIDYQAGEYRYMNVIWDGDINVTSNPNIPLGSAGIRVWREKGEILCEIERINIDRELPEEQIEIVIKKEVYGHAVTLAYILLTHEELLDPRMGETNFASTIAFVDKLSHLTLTREELQLMSPDFDTSKVPLWDGNSALTPEVLEFVSWLINANPNQFTPRTNEIIQMYLQDYQEKTGNIH</sequence>
<dbReference type="Proteomes" id="UP000034852">
    <property type="component" value="Unassembled WGS sequence"/>
</dbReference>
<name>A0A0G0K5F0_9BACT</name>
<reference evidence="1 2" key="1">
    <citation type="journal article" date="2015" name="Nature">
        <title>rRNA introns, odd ribosomes, and small enigmatic genomes across a large radiation of phyla.</title>
        <authorList>
            <person name="Brown C.T."/>
            <person name="Hug L.A."/>
            <person name="Thomas B.C."/>
            <person name="Sharon I."/>
            <person name="Castelle C.J."/>
            <person name="Singh A."/>
            <person name="Wilkins M.J."/>
            <person name="Williams K.H."/>
            <person name="Banfield J.F."/>
        </authorList>
    </citation>
    <scope>NUCLEOTIDE SEQUENCE [LARGE SCALE GENOMIC DNA]</scope>
</reference>
<dbReference type="PROSITE" id="PS51257">
    <property type="entry name" value="PROKAR_LIPOPROTEIN"/>
    <property type="match status" value="1"/>
</dbReference>
<dbReference type="EMBL" id="LBTH01000014">
    <property type="protein sequence ID" value="KKQ35871.1"/>
    <property type="molecule type" value="Genomic_DNA"/>
</dbReference>
<accession>A0A0G0K5F0</accession>
<organism evidence="1 2">
    <name type="scientific">candidate division WS6 bacterium GW2011_GWA2_37_6</name>
    <dbReference type="NCBI Taxonomy" id="1619087"/>
    <lineage>
        <taxon>Bacteria</taxon>
        <taxon>Candidatus Dojkabacteria</taxon>
    </lineage>
</organism>
<evidence type="ECO:0000313" key="2">
    <source>
        <dbReference type="Proteomes" id="UP000034852"/>
    </source>
</evidence>
<comment type="caution">
    <text evidence="1">The sequence shown here is derived from an EMBL/GenBank/DDBJ whole genome shotgun (WGS) entry which is preliminary data.</text>
</comment>
<proteinExistence type="predicted"/>
<dbReference type="AlphaFoldDB" id="A0A0G0K5F0"/>
<protein>
    <submittedName>
        <fullName evidence="1">Uncharacterized protein</fullName>
    </submittedName>
</protein>
<gene>
    <name evidence="1" type="ORF">US52_C0014G0016</name>
</gene>